<dbReference type="AlphaFoldDB" id="A0AA38C6R5"/>
<accession>A0AA38C6R5</accession>
<reference evidence="1 2" key="1">
    <citation type="journal article" date="2021" name="Nat. Plants">
        <title>The Taxus genome provides insights into paclitaxel biosynthesis.</title>
        <authorList>
            <person name="Xiong X."/>
            <person name="Gou J."/>
            <person name="Liao Q."/>
            <person name="Li Y."/>
            <person name="Zhou Q."/>
            <person name="Bi G."/>
            <person name="Li C."/>
            <person name="Du R."/>
            <person name="Wang X."/>
            <person name="Sun T."/>
            <person name="Guo L."/>
            <person name="Liang H."/>
            <person name="Lu P."/>
            <person name="Wu Y."/>
            <person name="Zhang Z."/>
            <person name="Ro D.K."/>
            <person name="Shang Y."/>
            <person name="Huang S."/>
            <person name="Yan J."/>
        </authorList>
    </citation>
    <scope>NUCLEOTIDE SEQUENCE [LARGE SCALE GENOMIC DNA]</scope>
    <source>
        <strain evidence="1">Ta-2019</strain>
    </source>
</reference>
<dbReference type="EMBL" id="JAHRHJ020000898">
    <property type="protein sequence ID" value="KAH9293638.1"/>
    <property type="molecule type" value="Genomic_DNA"/>
</dbReference>
<comment type="caution">
    <text evidence="1">The sequence shown here is derived from an EMBL/GenBank/DDBJ whole genome shotgun (WGS) entry which is preliminary data.</text>
</comment>
<name>A0AA38C6R5_TAXCH</name>
<evidence type="ECO:0000313" key="1">
    <source>
        <dbReference type="EMBL" id="KAH9293638.1"/>
    </source>
</evidence>
<evidence type="ECO:0000313" key="2">
    <source>
        <dbReference type="Proteomes" id="UP000824469"/>
    </source>
</evidence>
<dbReference type="Proteomes" id="UP000824469">
    <property type="component" value="Unassembled WGS sequence"/>
</dbReference>
<organism evidence="1 2">
    <name type="scientific">Taxus chinensis</name>
    <name type="common">Chinese yew</name>
    <name type="synonym">Taxus wallichiana var. chinensis</name>
    <dbReference type="NCBI Taxonomy" id="29808"/>
    <lineage>
        <taxon>Eukaryota</taxon>
        <taxon>Viridiplantae</taxon>
        <taxon>Streptophyta</taxon>
        <taxon>Embryophyta</taxon>
        <taxon>Tracheophyta</taxon>
        <taxon>Spermatophyta</taxon>
        <taxon>Pinopsida</taxon>
        <taxon>Pinidae</taxon>
        <taxon>Conifers II</taxon>
        <taxon>Cupressales</taxon>
        <taxon>Taxaceae</taxon>
        <taxon>Taxus</taxon>
    </lineage>
</organism>
<proteinExistence type="predicted"/>
<keyword evidence="2" id="KW-1185">Reference proteome</keyword>
<sequence>DTKSGRHESLIANDDDKVNQLMHLALESYVFSYLGLEKIKVSNTIMDESYFNPLYKLELVCTSEGNFGKTGVGIVPQIADDSVTYKVMVGLGTTMKVLAKFHALMLGLRAPLDRGIYHIQDSRQFTFINGLQEHLCVKDVMDLVKEANALINTFKTNDCVVGL</sequence>
<protein>
    <submittedName>
        <fullName evidence="1">Uncharacterized protein</fullName>
    </submittedName>
</protein>
<gene>
    <name evidence="1" type="ORF">KI387_041158</name>
</gene>
<feature type="non-terminal residue" evidence="1">
    <location>
        <position position="1"/>
    </location>
</feature>